<sequence>MADGFGMRLKRIYEPPAADDGARVLVDRLWPRGIRKEAAELTLWLKDVAPSPGLRRWFGHDPVRWAEFARRYRAELAANGEAVGTLRDLAARGPVTLLYAAHDTAHNHALVLADYLLDDTGGAQPSPCDSSARP</sequence>
<evidence type="ECO:0000313" key="1">
    <source>
        <dbReference type="EMBL" id="NIJ59743.1"/>
    </source>
</evidence>
<dbReference type="Pfam" id="PF22752">
    <property type="entry name" value="DUF488-N3i"/>
    <property type="match status" value="1"/>
</dbReference>
<accession>A0ABX0V584</accession>
<dbReference type="PANTHER" id="PTHR36849">
    <property type="entry name" value="CYTOPLASMIC PROTEIN-RELATED"/>
    <property type="match status" value="1"/>
</dbReference>
<evidence type="ECO:0000313" key="2">
    <source>
        <dbReference type="Proteomes" id="UP001429580"/>
    </source>
</evidence>
<dbReference type="PANTHER" id="PTHR36849:SF1">
    <property type="entry name" value="CYTOPLASMIC PROTEIN"/>
    <property type="match status" value="1"/>
</dbReference>
<gene>
    <name evidence="1" type="ORF">FHS82_003604</name>
</gene>
<protein>
    <submittedName>
        <fullName evidence="1">Uncharacterized protein YeaO (DUF488 family)</fullName>
    </submittedName>
</protein>
<dbReference type="InterPro" id="IPR052552">
    <property type="entry name" value="YeaO-like"/>
</dbReference>
<name>A0ABX0V584_9HYPH</name>
<reference evidence="1 2" key="1">
    <citation type="submission" date="2020-03" db="EMBL/GenBank/DDBJ databases">
        <title>Genomic Encyclopedia of Type Strains, Phase IV (KMG-IV): sequencing the most valuable type-strain genomes for metagenomic binning, comparative biology and taxonomic classification.</title>
        <authorList>
            <person name="Goeker M."/>
        </authorList>
    </citation>
    <scope>NUCLEOTIDE SEQUENCE [LARGE SCALE GENOMIC DNA]</scope>
    <source>
        <strain evidence="1 2">DSM 103870</strain>
    </source>
</reference>
<dbReference type="RefSeq" id="WP_208394318.1">
    <property type="nucleotide sequence ID" value="NZ_JAASQI010000010.1"/>
</dbReference>
<proteinExistence type="predicted"/>
<keyword evidence="2" id="KW-1185">Reference proteome</keyword>
<dbReference type="EMBL" id="JAASQI010000010">
    <property type="protein sequence ID" value="NIJ59743.1"/>
    <property type="molecule type" value="Genomic_DNA"/>
</dbReference>
<organism evidence="1 2">
    <name type="scientific">Pseudochelatococcus lubricantis</name>
    <dbReference type="NCBI Taxonomy" id="1538102"/>
    <lineage>
        <taxon>Bacteria</taxon>
        <taxon>Pseudomonadati</taxon>
        <taxon>Pseudomonadota</taxon>
        <taxon>Alphaproteobacteria</taxon>
        <taxon>Hyphomicrobiales</taxon>
        <taxon>Chelatococcaceae</taxon>
        <taxon>Pseudochelatococcus</taxon>
    </lineage>
</organism>
<dbReference type="Proteomes" id="UP001429580">
    <property type="component" value="Unassembled WGS sequence"/>
</dbReference>
<comment type="caution">
    <text evidence="1">The sequence shown here is derived from an EMBL/GenBank/DDBJ whole genome shotgun (WGS) entry which is preliminary data.</text>
</comment>